<dbReference type="AlphaFoldDB" id="A0A5B7JPJ9"/>
<evidence type="ECO:0000313" key="3">
    <source>
        <dbReference type="Proteomes" id="UP000324222"/>
    </source>
</evidence>
<feature type="compositionally biased region" description="Pro residues" evidence="1">
    <location>
        <begin position="61"/>
        <end position="78"/>
    </location>
</feature>
<feature type="region of interest" description="Disordered" evidence="1">
    <location>
        <begin position="55"/>
        <end position="78"/>
    </location>
</feature>
<evidence type="ECO:0000256" key="1">
    <source>
        <dbReference type="SAM" id="MobiDB-lite"/>
    </source>
</evidence>
<accession>A0A5B7JPJ9</accession>
<organism evidence="2 3">
    <name type="scientific">Portunus trituberculatus</name>
    <name type="common">Swimming crab</name>
    <name type="synonym">Neptunus trituberculatus</name>
    <dbReference type="NCBI Taxonomy" id="210409"/>
    <lineage>
        <taxon>Eukaryota</taxon>
        <taxon>Metazoa</taxon>
        <taxon>Ecdysozoa</taxon>
        <taxon>Arthropoda</taxon>
        <taxon>Crustacea</taxon>
        <taxon>Multicrustacea</taxon>
        <taxon>Malacostraca</taxon>
        <taxon>Eumalacostraca</taxon>
        <taxon>Eucarida</taxon>
        <taxon>Decapoda</taxon>
        <taxon>Pleocyemata</taxon>
        <taxon>Brachyura</taxon>
        <taxon>Eubrachyura</taxon>
        <taxon>Portunoidea</taxon>
        <taxon>Portunidae</taxon>
        <taxon>Portuninae</taxon>
        <taxon>Portunus</taxon>
    </lineage>
</organism>
<sequence>MPGRYLATLPRPPDLEKYYVAAPGSWLGLAWLAVWLSGRVAAVPTTESTLPPLLAVTHASSPPPLPPPPPPRPPPCHPSPTLYISLPYISPPHLHYHLSTCPYPTIYCSSSSSSSSFFSSFSSFSSSSSFSSGHGSQRLMTV</sequence>
<proteinExistence type="predicted"/>
<protein>
    <submittedName>
        <fullName evidence="2">Uncharacterized protein</fullName>
    </submittedName>
</protein>
<comment type="caution">
    <text evidence="2">The sequence shown here is derived from an EMBL/GenBank/DDBJ whole genome shotgun (WGS) entry which is preliminary data.</text>
</comment>
<dbReference type="EMBL" id="VSRR010105699">
    <property type="protein sequence ID" value="MPC96363.1"/>
    <property type="molecule type" value="Genomic_DNA"/>
</dbReference>
<evidence type="ECO:0000313" key="2">
    <source>
        <dbReference type="EMBL" id="MPC96363.1"/>
    </source>
</evidence>
<name>A0A5B7JPJ9_PORTR</name>
<keyword evidence="3" id="KW-1185">Reference proteome</keyword>
<reference evidence="2 3" key="1">
    <citation type="submission" date="2019-05" db="EMBL/GenBank/DDBJ databases">
        <title>Another draft genome of Portunus trituberculatus and its Hox gene families provides insights of decapod evolution.</title>
        <authorList>
            <person name="Jeong J.-H."/>
            <person name="Song I."/>
            <person name="Kim S."/>
            <person name="Choi T."/>
            <person name="Kim D."/>
            <person name="Ryu S."/>
            <person name="Kim W."/>
        </authorList>
    </citation>
    <scope>NUCLEOTIDE SEQUENCE [LARGE SCALE GENOMIC DNA]</scope>
    <source>
        <tissue evidence="2">Muscle</tissue>
    </source>
</reference>
<dbReference type="Proteomes" id="UP000324222">
    <property type="component" value="Unassembled WGS sequence"/>
</dbReference>
<gene>
    <name evidence="2" type="ORF">E2C01_091620</name>
</gene>